<dbReference type="EMBL" id="SPRX01000014">
    <property type="protein sequence ID" value="TIC66888.1"/>
    <property type="molecule type" value="Genomic_DNA"/>
</dbReference>
<dbReference type="InterPro" id="IPR013944">
    <property type="entry name" value="OxRdtase_put_C"/>
</dbReference>
<evidence type="ECO:0000313" key="3">
    <source>
        <dbReference type="EMBL" id="TIC28060.1"/>
    </source>
</evidence>
<feature type="domain" description="Gfo/Idh/MocA-like oxidoreductase N-terminal" evidence="1">
    <location>
        <begin position="41"/>
        <end position="191"/>
    </location>
</feature>
<dbReference type="EMBL" id="SPRO01000045">
    <property type="protein sequence ID" value="TIC28060.1"/>
    <property type="molecule type" value="Genomic_DNA"/>
</dbReference>
<dbReference type="Gene3D" id="3.30.360.10">
    <property type="entry name" value="Dihydrodipicolinate Reductase, domain 2"/>
    <property type="match status" value="1"/>
</dbReference>
<evidence type="ECO:0000259" key="2">
    <source>
        <dbReference type="Pfam" id="PF08635"/>
    </source>
</evidence>
<organism evidence="3 5">
    <name type="scientific">Wallemia mellicola</name>
    <dbReference type="NCBI Taxonomy" id="1708541"/>
    <lineage>
        <taxon>Eukaryota</taxon>
        <taxon>Fungi</taxon>
        <taxon>Dikarya</taxon>
        <taxon>Basidiomycota</taxon>
        <taxon>Wallemiomycotina</taxon>
        <taxon>Wallemiomycetes</taxon>
        <taxon>Wallemiales</taxon>
        <taxon>Wallemiaceae</taxon>
        <taxon>Wallemia</taxon>
    </lineage>
</organism>
<evidence type="ECO:0000313" key="5">
    <source>
        <dbReference type="Proteomes" id="UP000305647"/>
    </source>
</evidence>
<accession>A0A4T0QUP6</accession>
<feature type="domain" description="Oxidoreductase putative C-terminal" evidence="2">
    <location>
        <begin position="194"/>
        <end position="335"/>
    </location>
</feature>
<proteinExistence type="predicted"/>
<evidence type="ECO:0000259" key="1">
    <source>
        <dbReference type="Pfam" id="PF01408"/>
    </source>
</evidence>
<reference evidence="5 6" key="1">
    <citation type="submission" date="2019-03" db="EMBL/GenBank/DDBJ databases">
        <title>Sequencing 25 genomes of Wallemia mellicola.</title>
        <authorList>
            <person name="Gostincar C."/>
        </authorList>
    </citation>
    <scope>NUCLEOTIDE SEQUENCE [LARGE SCALE GENOMIC DNA]</scope>
    <source>
        <strain evidence="4 6">EXF-757</strain>
        <strain evidence="3 5">EXF-8738</strain>
    </source>
</reference>
<dbReference type="Proteomes" id="UP000305647">
    <property type="component" value="Unassembled WGS sequence"/>
</dbReference>
<dbReference type="Gene3D" id="3.40.50.720">
    <property type="entry name" value="NAD(P)-binding Rossmann-like Domain"/>
    <property type="match status" value="1"/>
</dbReference>
<dbReference type="PANTHER" id="PTHR43249">
    <property type="entry name" value="UDP-N-ACETYL-2-AMINO-2-DEOXY-D-GLUCURONATE OXIDASE"/>
    <property type="match status" value="1"/>
</dbReference>
<name>A0A4T0QUP6_9BASI</name>
<evidence type="ECO:0008006" key="7">
    <source>
        <dbReference type="Google" id="ProtNLM"/>
    </source>
</evidence>
<gene>
    <name evidence="4" type="ORF">E3Q01_01550</name>
    <name evidence="3" type="ORF">E3Q10_03387</name>
</gene>
<dbReference type="InterPro" id="IPR052515">
    <property type="entry name" value="Gfo/Idh/MocA_Oxidoreductase"/>
</dbReference>
<evidence type="ECO:0000313" key="6">
    <source>
        <dbReference type="Proteomes" id="UP000310708"/>
    </source>
</evidence>
<dbReference type="Proteomes" id="UP000310708">
    <property type="component" value="Unassembled WGS sequence"/>
</dbReference>
<dbReference type="AlphaFoldDB" id="A0A4T0QUP6"/>
<comment type="caution">
    <text evidence="3">The sequence shown here is derived from an EMBL/GenBank/DDBJ whole genome shotgun (WGS) entry which is preliminary data.</text>
</comment>
<dbReference type="Pfam" id="PF01408">
    <property type="entry name" value="GFO_IDH_MocA"/>
    <property type="match status" value="1"/>
</dbReference>
<dbReference type="Pfam" id="PF08635">
    <property type="entry name" value="ox_reductase_C"/>
    <property type="match status" value="1"/>
</dbReference>
<dbReference type="PANTHER" id="PTHR43249:SF1">
    <property type="entry name" value="D-GLUCOSIDE 3-DEHYDROGENASE"/>
    <property type="match status" value="1"/>
</dbReference>
<evidence type="ECO:0000313" key="4">
    <source>
        <dbReference type="EMBL" id="TIC66888.1"/>
    </source>
</evidence>
<dbReference type="SUPFAM" id="SSF55347">
    <property type="entry name" value="Glyceraldehyde-3-phosphate dehydrogenase-like, C-terminal domain"/>
    <property type="match status" value="1"/>
</dbReference>
<protein>
    <recommendedName>
        <fullName evidence="7">NAD(P)-binding protein</fullName>
    </recommendedName>
</protein>
<sequence length="426" mass="47470">MSVSNVQKQRRSSIDPSLLQPMQHLRQLNMLSFESLPGPKFNLLFIGSGNINFGTDEGPWNHSKRAEMKWGTRLNVVGIVDPNSARADLELGKKRASFVAPAYSDTKWFPNVDAAKEGLTADEQPHAIIVGAPPQFRGGLAPPANLELALLEAFPETALFLEKPVTTGDAEDAKEVGKRIAAKGNVVSVGYMLRYSRAVQTMIKIIEEKDLTVMCTSARYICAYEKIAKEDWWDKARSCGPIVEQATHFCDLSRYFGGDVALDSVQAHSVEWNEEPGKLSKMPIEESKIPAEQRIPRFTTSSWKYSNGAVGSLVHGVALQDTDYYTELTVFADGYQLRLVDPYNNPTLYIRAPGSDAEVMQTFANDDPFFSELSNFGDLVERDSEHNKEKPLNTTVLSSYEDAVQTYQLSWAIRLSSEKGRKFPVQ</sequence>
<dbReference type="SUPFAM" id="SSF51735">
    <property type="entry name" value="NAD(P)-binding Rossmann-fold domains"/>
    <property type="match status" value="1"/>
</dbReference>
<dbReference type="GO" id="GO:0000166">
    <property type="term" value="F:nucleotide binding"/>
    <property type="evidence" value="ECO:0007669"/>
    <property type="project" value="InterPro"/>
</dbReference>
<dbReference type="InterPro" id="IPR000683">
    <property type="entry name" value="Gfo/Idh/MocA-like_OxRdtase_N"/>
</dbReference>
<dbReference type="InterPro" id="IPR036291">
    <property type="entry name" value="NAD(P)-bd_dom_sf"/>
</dbReference>